<reference evidence="2 3" key="1">
    <citation type="submission" date="2014-07" db="EMBL/GenBank/DDBJ databases">
        <title>Methanogenic archaea and the global carbon cycle.</title>
        <authorList>
            <person name="Henriksen J.R."/>
            <person name="Luke J."/>
            <person name="Reinhart S."/>
            <person name="Benedict M.N."/>
            <person name="Youngblut N.D."/>
            <person name="Metcalf M.E."/>
            <person name="Whitaker R.J."/>
            <person name="Metcalf W.W."/>
        </authorList>
    </citation>
    <scope>NUCLEOTIDE SEQUENCE [LARGE SCALE GENOMIC DNA]</scope>
    <source>
        <strain evidence="2 3">HI350</strain>
    </source>
</reference>
<sequence>MKLSMEQIRDLEEPEDPDHPEAEQYHISILQNRECKSFYNDLSGDAERALRSTQDLTWKQFLKKWG</sequence>
<dbReference type="GeneID" id="41606221"/>
<dbReference type="HOGENOM" id="CLU_2820965_0_0_2"/>
<dbReference type="PATRIC" id="fig|1434119.4.peg.2780"/>
<name>A0A0E3LAY4_9EURY</name>
<protein>
    <submittedName>
        <fullName evidence="2">Uncharacterized protein</fullName>
    </submittedName>
</protein>
<dbReference type="RefSeq" id="WP_148705476.1">
    <property type="nucleotide sequence ID" value="NZ_CP009507.1"/>
</dbReference>
<proteinExistence type="predicted"/>
<evidence type="ECO:0000313" key="2">
    <source>
        <dbReference type="EMBL" id="AKB32826.1"/>
    </source>
</evidence>
<dbReference type="Proteomes" id="UP000033092">
    <property type="component" value="Chromosome"/>
</dbReference>
<dbReference type="KEGG" id="msz:MSSIH_2136"/>
<dbReference type="EMBL" id="CP009507">
    <property type="protein sequence ID" value="AKB32826.1"/>
    <property type="molecule type" value="Genomic_DNA"/>
</dbReference>
<feature type="region of interest" description="Disordered" evidence="1">
    <location>
        <begin position="1"/>
        <end position="23"/>
    </location>
</feature>
<evidence type="ECO:0000256" key="1">
    <source>
        <dbReference type="SAM" id="MobiDB-lite"/>
    </source>
</evidence>
<accession>A0A0E3LAY4</accession>
<evidence type="ECO:0000313" key="3">
    <source>
        <dbReference type="Proteomes" id="UP000033092"/>
    </source>
</evidence>
<dbReference type="AlphaFoldDB" id="A0A0E3LAY4"/>
<organism evidence="2 3">
    <name type="scientific">Methanosarcina siciliae HI350</name>
    <dbReference type="NCBI Taxonomy" id="1434119"/>
    <lineage>
        <taxon>Archaea</taxon>
        <taxon>Methanobacteriati</taxon>
        <taxon>Methanobacteriota</taxon>
        <taxon>Stenosarchaea group</taxon>
        <taxon>Methanomicrobia</taxon>
        <taxon>Methanosarcinales</taxon>
        <taxon>Methanosarcinaceae</taxon>
        <taxon>Methanosarcina</taxon>
    </lineage>
</organism>
<gene>
    <name evidence="2" type="ORF">MSSIH_2136</name>
</gene>
<feature type="compositionally biased region" description="Basic and acidic residues" evidence="1">
    <location>
        <begin position="7"/>
        <end position="23"/>
    </location>
</feature>